<keyword evidence="2" id="KW-1133">Transmembrane helix</keyword>
<evidence type="ECO:0000256" key="1">
    <source>
        <dbReference type="SAM" id="MobiDB-lite"/>
    </source>
</evidence>
<feature type="compositionally biased region" description="Basic and acidic residues" evidence="1">
    <location>
        <begin position="142"/>
        <end position="155"/>
    </location>
</feature>
<feature type="region of interest" description="Disordered" evidence="1">
    <location>
        <begin position="135"/>
        <end position="155"/>
    </location>
</feature>
<dbReference type="RefSeq" id="YP_010510317.1">
    <property type="nucleotide sequence ID" value="NC_067218.1"/>
</dbReference>
<organism evidence="3 4">
    <name type="scientific">uncultured phage cr23_1</name>
    <dbReference type="NCBI Taxonomy" id="2986419"/>
    <lineage>
        <taxon>Viruses</taxon>
        <taxon>Duplodnaviria</taxon>
        <taxon>Heunggongvirae</taxon>
        <taxon>Uroviricota</taxon>
        <taxon>Caudoviricetes</taxon>
        <taxon>Crassvirales</taxon>
        <taxon>Suoliviridae</taxon>
        <taxon>Uncouvirinae</taxon>
        <taxon>Aurodevirus</taxon>
        <taxon>Aurodevirus hiberniae</taxon>
    </lineage>
</organism>
<evidence type="ECO:0000313" key="3">
    <source>
        <dbReference type="EMBL" id="QWM91377.1"/>
    </source>
</evidence>
<dbReference type="GeneID" id="75687832"/>
<accession>A0AAE7V5I5</accession>
<name>A0AAE7V5I5_9CAUD</name>
<evidence type="ECO:0000313" key="4">
    <source>
        <dbReference type="Proteomes" id="UP000828083"/>
    </source>
</evidence>
<dbReference type="Proteomes" id="UP000828083">
    <property type="component" value="Segment"/>
</dbReference>
<feature type="transmembrane region" description="Helical" evidence="2">
    <location>
        <begin position="9"/>
        <end position="30"/>
    </location>
</feature>
<dbReference type="EMBL" id="MZ130500">
    <property type="protein sequence ID" value="QWM91377.1"/>
    <property type="molecule type" value="Genomic_DNA"/>
</dbReference>
<sequence length="155" mass="17509">MESQNKNGLIYALIFSIIAFIVSIGTAISVRTNIMDDIKDAINPDKVESVQTTDTTTYTEPVTIDDILQFRKDIKEQSRYDSIFMNMPDVALIAILMKGGTEMSNSDIAKEYLQNRKDYDNVEFGAQINDTYKQNKITPDSIPRKSTADIPIKDE</sequence>
<gene>
    <name evidence="3" type="primary">gp_78048</name>
</gene>
<protein>
    <submittedName>
        <fullName evidence="3">Uncharacterized protein</fullName>
    </submittedName>
</protein>
<proteinExistence type="predicted"/>
<reference evidence="3 4" key="1">
    <citation type="submission" date="2021-04" db="EMBL/GenBank/DDBJ databases">
        <authorList>
            <person name="Shkoporov A.N."/>
            <person name="Stockdale S.R."/>
            <person name="Guerin E."/>
            <person name="Ross R.P."/>
            <person name="Hill C."/>
        </authorList>
    </citation>
    <scope>NUCLEOTIDE SEQUENCE [LARGE SCALE GENOMIC DNA]</scope>
    <source>
        <strain evidence="4">cr23_1</strain>
    </source>
</reference>
<keyword evidence="2" id="KW-0812">Transmembrane</keyword>
<dbReference type="KEGG" id="vg:75687832"/>
<evidence type="ECO:0000256" key="2">
    <source>
        <dbReference type="SAM" id="Phobius"/>
    </source>
</evidence>
<keyword evidence="4" id="KW-1185">Reference proteome</keyword>
<keyword evidence="2" id="KW-0472">Membrane</keyword>